<accession>A0A4Y8IIT8</accession>
<protein>
    <submittedName>
        <fullName evidence="2">Uncharacterized protein</fullName>
    </submittedName>
</protein>
<dbReference type="OrthoDB" id="1683109at2"/>
<evidence type="ECO:0000313" key="2">
    <source>
        <dbReference type="EMBL" id="TFB18509.1"/>
    </source>
</evidence>
<sequence length="149" mass="16685">MYIIGSFKSNINLELSLNELEEMNIREEDIFVIEMKRPQSSKGLFDSNYFSDEKSLMASITAWGVVGGTLGIIYGSQLLIGPVASGLIGLFLGALIGFLFDSKKNKNDKENKKFGFDVLLIINYKTVEQEVKIKAILHKYFVISIGVHK</sequence>
<dbReference type="Proteomes" id="UP000297975">
    <property type="component" value="Unassembled WGS sequence"/>
</dbReference>
<gene>
    <name evidence="2" type="ORF">E3U55_12005</name>
</gene>
<dbReference type="EMBL" id="SOPW01000013">
    <property type="protein sequence ID" value="TFB18509.1"/>
    <property type="molecule type" value="Genomic_DNA"/>
</dbReference>
<reference evidence="2 3" key="1">
    <citation type="submission" date="2019-03" db="EMBL/GenBank/DDBJ databases">
        <authorList>
            <person name="He R.-H."/>
        </authorList>
    </citation>
    <scope>NUCLEOTIDE SEQUENCE [LARGE SCALE GENOMIC DNA]</scope>
    <source>
        <strain evidence="3">SH 714</strain>
    </source>
</reference>
<evidence type="ECO:0000313" key="3">
    <source>
        <dbReference type="Proteomes" id="UP000297975"/>
    </source>
</evidence>
<dbReference type="AlphaFoldDB" id="A0A4Y8IIT8"/>
<organism evidence="2 3">
    <name type="scientific">Filobacillus milosensis</name>
    <dbReference type="NCBI Taxonomy" id="94137"/>
    <lineage>
        <taxon>Bacteria</taxon>
        <taxon>Bacillati</taxon>
        <taxon>Bacillota</taxon>
        <taxon>Bacilli</taxon>
        <taxon>Bacillales</taxon>
        <taxon>Bacillaceae</taxon>
        <taxon>Filobacillus</taxon>
    </lineage>
</organism>
<name>A0A4Y8IIT8_9BACI</name>
<comment type="caution">
    <text evidence="2">The sequence shown here is derived from an EMBL/GenBank/DDBJ whole genome shotgun (WGS) entry which is preliminary data.</text>
</comment>
<keyword evidence="3" id="KW-1185">Reference proteome</keyword>
<keyword evidence="1" id="KW-1133">Transmembrane helix</keyword>
<keyword evidence="1" id="KW-0472">Membrane</keyword>
<feature type="transmembrane region" description="Helical" evidence="1">
    <location>
        <begin position="56"/>
        <end position="74"/>
    </location>
</feature>
<dbReference type="RefSeq" id="WP_134340714.1">
    <property type="nucleotide sequence ID" value="NZ_SOPW01000013.1"/>
</dbReference>
<evidence type="ECO:0000256" key="1">
    <source>
        <dbReference type="SAM" id="Phobius"/>
    </source>
</evidence>
<proteinExistence type="predicted"/>
<keyword evidence="1" id="KW-0812">Transmembrane</keyword>
<feature type="transmembrane region" description="Helical" evidence="1">
    <location>
        <begin position="80"/>
        <end position="100"/>
    </location>
</feature>